<sequence length="327" mass="35575">MTTSLPSTPKHYQFRESASGVNFKASPVTPKAGFTPKFGGPSTPNRSTQATPQGTPTGSWTHPSLKVVKQRSGISKEAMVKRVVYNALSWLVFVLFRSFVKRVFFDWIAPNDLIHLPPDDSPTWKYVLYLQYFIQGVLATNILQALFYLVQPQDKYADLPMTDEQRELMGLPKLNKKTDIKNVPTPPKYVRNSPGSMNFPSPKPRSRSNSTSSSSVGTISASPGNSSVDLGNLSLGPSASPLRRHPNHVVSNVPGIGTPSPLGKSGVNVAKTIQSTGKNSAANTTANMSLSQSTPIGTPKNKSKLNQSQSFTPTGRYMYYSDSPRKA</sequence>
<reference evidence="3 4" key="1">
    <citation type="journal article" date="2004" name="Nature">
        <title>Genome evolution in yeasts.</title>
        <authorList>
            <consortium name="Genolevures"/>
            <person name="Dujon B."/>
            <person name="Sherman D."/>
            <person name="Fischer G."/>
            <person name="Durrens P."/>
            <person name="Casaregola S."/>
            <person name="Lafontaine I."/>
            <person name="de Montigny J."/>
            <person name="Marck C."/>
            <person name="Neuveglise C."/>
            <person name="Talla E."/>
            <person name="Goffard N."/>
            <person name="Frangeul L."/>
            <person name="Aigle M."/>
            <person name="Anthouard V."/>
            <person name="Babour A."/>
            <person name="Barbe V."/>
            <person name="Barnay S."/>
            <person name="Blanchin S."/>
            <person name="Beckerich J.M."/>
            <person name="Beyne E."/>
            <person name="Bleykasten C."/>
            <person name="Boisrame A."/>
            <person name="Boyer J."/>
            <person name="Cattolico L."/>
            <person name="Confanioleri F."/>
            <person name="de Daruvar A."/>
            <person name="Despons L."/>
            <person name="Fabre E."/>
            <person name="Fairhead C."/>
            <person name="Ferry-Dumazet H."/>
            <person name="Groppi A."/>
            <person name="Hantraye F."/>
            <person name="Hennequin C."/>
            <person name="Jauniaux N."/>
            <person name="Joyet P."/>
            <person name="Kachouri R."/>
            <person name="Kerrest A."/>
            <person name="Koszul R."/>
            <person name="Lemaire M."/>
            <person name="Lesur I."/>
            <person name="Ma L."/>
            <person name="Muller H."/>
            <person name="Nicaud J.M."/>
            <person name="Nikolski M."/>
            <person name="Oztas S."/>
            <person name="Ozier-Kalogeropoulos O."/>
            <person name="Pellenz S."/>
            <person name="Potier S."/>
            <person name="Richard G.F."/>
            <person name="Straub M.L."/>
            <person name="Suleau A."/>
            <person name="Swennene D."/>
            <person name="Tekaia F."/>
            <person name="Wesolowski-Louvel M."/>
            <person name="Westhof E."/>
            <person name="Wirth B."/>
            <person name="Zeniou-Meyer M."/>
            <person name="Zivanovic I."/>
            <person name="Bolotin-Fukuhara M."/>
            <person name="Thierry A."/>
            <person name="Bouchier C."/>
            <person name="Caudron B."/>
            <person name="Scarpelli C."/>
            <person name="Gaillardin C."/>
            <person name="Weissenbach J."/>
            <person name="Wincker P."/>
            <person name="Souciet J.L."/>
        </authorList>
    </citation>
    <scope>NUCLEOTIDE SEQUENCE [LARGE SCALE GENOMIC DNA]</scope>
    <source>
        <strain evidence="4">CLIB 122 / E 150</strain>
    </source>
</reference>
<organism evidence="3 4">
    <name type="scientific">Yarrowia lipolytica (strain CLIB 122 / E 150)</name>
    <name type="common">Yeast</name>
    <name type="synonym">Candida lipolytica</name>
    <dbReference type="NCBI Taxonomy" id="284591"/>
    <lineage>
        <taxon>Eukaryota</taxon>
        <taxon>Fungi</taxon>
        <taxon>Dikarya</taxon>
        <taxon>Ascomycota</taxon>
        <taxon>Saccharomycotina</taxon>
        <taxon>Dipodascomycetes</taxon>
        <taxon>Dipodascales</taxon>
        <taxon>Dipodascales incertae sedis</taxon>
        <taxon>Yarrowia</taxon>
    </lineage>
</organism>
<dbReference type="STRING" id="284591.Q6C8K9"/>
<feature type="transmembrane region" description="Helical" evidence="2">
    <location>
        <begin position="83"/>
        <end position="100"/>
    </location>
</feature>
<feature type="compositionally biased region" description="Polar residues" evidence="1">
    <location>
        <begin position="304"/>
        <end position="313"/>
    </location>
</feature>
<keyword evidence="2" id="KW-0472">Membrane</keyword>
<evidence type="ECO:0000313" key="3">
    <source>
        <dbReference type="EMBL" id="CAG81195.1"/>
    </source>
</evidence>
<feature type="region of interest" description="Disordered" evidence="1">
    <location>
        <begin position="277"/>
        <end position="327"/>
    </location>
</feature>
<dbReference type="InParanoid" id="Q6C8K9"/>
<dbReference type="GO" id="GO:0070762">
    <property type="term" value="C:nuclear pore transmembrane ring"/>
    <property type="evidence" value="ECO:0000318"/>
    <property type="project" value="GO_Central"/>
</dbReference>
<keyword evidence="2" id="KW-0812">Transmembrane</keyword>
<keyword evidence="2" id="KW-1133">Transmembrane helix</keyword>
<dbReference type="GO" id="GO:0006606">
    <property type="term" value="P:protein import into nucleus"/>
    <property type="evidence" value="ECO:0000318"/>
    <property type="project" value="GO_Central"/>
</dbReference>
<dbReference type="PANTHER" id="PTHR28003">
    <property type="entry name" value="NUCLEOPORIN POM34"/>
    <property type="match status" value="1"/>
</dbReference>
<dbReference type="Pfam" id="PF08058">
    <property type="entry name" value="NPCC"/>
    <property type="match status" value="1"/>
</dbReference>
<dbReference type="InterPro" id="IPR012578">
    <property type="entry name" value="Nucl_pore_cmplx"/>
</dbReference>
<evidence type="ECO:0000256" key="1">
    <source>
        <dbReference type="SAM" id="MobiDB-lite"/>
    </source>
</evidence>
<dbReference type="VEuPathDB" id="FungiDB:YALI0_D18810g"/>
<evidence type="ECO:0000256" key="2">
    <source>
        <dbReference type="SAM" id="Phobius"/>
    </source>
</evidence>
<protein>
    <submittedName>
        <fullName evidence="3">YALI0D18810p</fullName>
    </submittedName>
</protein>
<proteinExistence type="predicted"/>
<feature type="transmembrane region" description="Helical" evidence="2">
    <location>
        <begin position="126"/>
        <end position="150"/>
    </location>
</feature>
<feature type="compositionally biased region" description="Polar residues" evidence="1">
    <location>
        <begin position="42"/>
        <end position="62"/>
    </location>
</feature>
<feature type="region of interest" description="Disordered" evidence="1">
    <location>
        <begin position="23"/>
        <end position="62"/>
    </location>
</feature>
<dbReference type="OrthoDB" id="429932at2759"/>
<accession>Q6C8K9</accession>
<dbReference type="EMBL" id="CR382130">
    <property type="protein sequence ID" value="CAG81195.1"/>
    <property type="molecule type" value="Genomic_DNA"/>
</dbReference>
<dbReference type="GO" id="GO:0030474">
    <property type="term" value="P:spindle pole body duplication"/>
    <property type="evidence" value="ECO:0000318"/>
    <property type="project" value="GO_Central"/>
</dbReference>
<dbReference type="PANTHER" id="PTHR28003:SF1">
    <property type="entry name" value="NUCLEOPORIN POM34"/>
    <property type="match status" value="1"/>
</dbReference>
<feature type="region of interest" description="Disordered" evidence="1">
    <location>
        <begin position="168"/>
        <end position="264"/>
    </location>
</feature>
<feature type="compositionally biased region" description="Low complexity" evidence="1">
    <location>
        <begin position="207"/>
        <end position="223"/>
    </location>
</feature>
<keyword evidence="4" id="KW-1185">Reference proteome</keyword>
<dbReference type="AlphaFoldDB" id="Q6C8K9"/>
<evidence type="ECO:0000313" key="4">
    <source>
        <dbReference type="Proteomes" id="UP000001300"/>
    </source>
</evidence>
<feature type="compositionally biased region" description="Polar residues" evidence="1">
    <location>
        <begin position="277"/>
        <end position="296"/>
    </location>
</feature>
<dbReference type="HOGENOM" id="CLU_850482_0_0_1"/>
<name>Q6C8K9_YARLI</name>
<dbReference type="KEGG" id="yli:2911139"/>
<dbReference type="GO" id="GO:0005640">
    <property type="term" value="C:nuclear outer membrane"/>
    <property type="evidence" value="ECO:0000318"/>
    <property type="project" value="GO_Central"/>
</dbReference>
<dbReference type="Proteomes" id="UP000001300">
    <property type="component" value="Chromosome D"/>
</dbReference>
<gene>
    <name evidence="3" type="ORF">YALI0_D18810g</name>
</gene>